<keyword evidence="6" id="KW-1185">Reference proteome</keyword>
<sequence length="184" mass="21012">MYQQQGKFCRAGFYRAGQYELDNGRCFGSRSFKSDYSWITYNEFIERAEHFGSGLVKNGINTRSVLQCWNLCSKLYRMDSGSIRMLSQSAIITPLYDTLGPDACIFIIKQAEIEVAICDNDFKVRNLLSSKKEMPSLKHIITIHAISKELNQLAKNKDVKLHFFNDIEDMGKNHPGSKIAPKTI</sequence>
<dbReference type="InterPro" id="IPR000873">
    <property type="entry name" value="AMP-dep_synth/lig_dom"/>
</dbReference>
<keyword evidence="2" id="KW-0276">Fatty acid metabolism</keyword>
<dbReference type="GO" id="GO:0005783">
    <property type="term" value="C:endoplasmic reticulum"/>
    <property type="evidence" value="ECO:0007669"/>
    <property type="project" value="TreeGrafter"/>
</dbReference>
<evidence type="ECO:0000256" key="3">
    <source>
        <dbReference type="ARBA" id="ARBA00026121"/>
    </source>
</evidence>
<dbReference type="GO" id="GO:0004467">
    <property type="term" value="F:long-chain fatty acid-CoA ligase activity"/>
    <property type="evidence" value="ECO:0007669"/>
    <property type="project" value="UniProtKB-EC"/>
</dbReference>
<proteinExistence type="predicted"/>
<dbReference type="PANTHER" id="PTHR43272:SF107">
    <property type="entry name" value="LONG-CHAIN-FATTY-ACID--COA LIGASE 5"/>
    <property type="match status" value="1"/>
</dbReference>
<dbReference type="EC" id="6.2.1.3" evidence="3"/>
<dbReference type="SUPFAM" id="SSF56801">
    <property type="entry name" value="Acetyl-CoA synthetase-like"/>
    <property type="match status" value="1"/>
</dbReference>
<evidence type="ECO:0000256" key="1">
    <source>
        <dbReference type="ARBA" id="ARBA00022598"/>
    </source>
</evidence>
<comment type="caution">
    <text evidence="5">The sequence shown here is derived from an EMBL/GenBank/DDBJ whole genome shotgun (WGS) entry which is preliminary data.</text>
</comment>
<evidence type="ECO:0000259" key="4">
    <source>
        <dbReference type="Pfam" id="PF00501"/>
    </source>
</evidence>
<evidence type="ECO:0000313" key="5">
    <source>
        <dbReference type="EMBL" id="GIY37300.1"/>
    </source>
</evidence>
<dbReference type="PANTHER" id="PTHR43272">
    <property type="entry name" value="LONG-CHAIN-FATTY-ACID--COA LIGASE"/>
    <property type="match status" value="1"/>
</dbReference>
<evidence type="ECO:0000256" key="2">
    <source>
        <dbReference type="ARBA" id="ARBA00022832"/>
    </source>
</evidence>
<dbReference type="AlphaFoldDB" id="A0AAV4SU34"/>
<dbReference type="Pfam" id="PF00501">
    <property type="entry name" value="AMP-binding"/>
    <property type="match status" value="1"/>
</dbReference>
<dbReference type="Gene3D" id="3.40.50.12780">
    <property type="entry name" value="N-terminal domain of ligase-like"/>
    <property type="match status" value="1"/>
</dbReference>
<feature type="domain" description="AMP-dependent synthetase/ligase" evidence="4">
    <location>
        <begin position="32"/>
        <end position="159"/>
    </location>
</feature>
<reference evidence="5 6" key="1">
    <citation type="submission" date="2021-06" db="EMBL/GenBank/DDBJ databases">
        <title>Caerostris extrusa draft genome.</title>
        <authorList>
            <person name="Kono N."/>
            <person name="Arakawa K."/>
        </authorList>
    </citation>
    <scope>NUCLEOTIDE SEQUENCE [LARGE SCALE GENOMIC DNA]</scope>
</reference>
<name>A0AAV4SU34_CAEEX</name>
<evidence type="ECO:0000313" key="6">
    <source>
        <dbReference type="Proteomes" id="UP001054945"/>
    </source>
</evidence>
<dbReference type="GO" id="GO:0016020">
    <property type="term" value="C:membrane"/>
    <property type="evidence" value="ECO:0007669"/>
    <property type="project" value="TreeGrafter"/>
</dbReference>
<organism evidence="5 6">
    <name type="scientific">Caerostris extrusa</name>
    <name type="common">Bark spider</name>
    <name type="synonym">Caerostris bankana</name>
    <dbReference type="NCBI Taxonomy" id="172846"/>
    <lineage>
        <taxon>Eukaryota</taxon>
        <taxon>Metazoa</taxon>
        <taxon>Ecdysozoa</taxon>
        <taxon>Arthropoda</taxon>
        <taxon>Chelicerata</taxon>
        <taxon>Arachnida</taxon>
        <taxon>Araneae</taxon>
        <taxon>Araneomorphae</taxon>
        <taxon>Entelegynae</taxon>
        <taxon>Araneoidea</taxon>
        <taxon>Araneidae</taxon>
        <taxon>Caerostris</taxon>
    </lineage>
</organism>
<gene>
    <name evidence="5" type="primary">ACSL1_13</name>
    <name evidence="5" type="ORF">CEXT_352761</name>
</gene>
<dbReference type="EMBL" id="BPLR01010153">
    <property type="protein sequence ID" value="GIY37300.1"/>
    <property type="molecule type" value="Genomic_DNA"/>
</dbReference>
<accession>A0AAV4SU34</accession>
<dbReference type="InterPro" id="IPR042099">
    <property type="entry name" value="ANL_N_sf"/>
</dbReference>
<protein>
    <recommendedName>
        <fullName evidence="3">long-chain-fatty-acid--CoA ligase</fullName>
        <ecNumber evidence="3">6.2.1.3</ecNumber>
    </recommendedName>
</protein>
<keyword evidence="2" id="KW-0443">Lipid metabolism</keyword>
<dbReference type="Proteomes" id="UP001054945">
    <property type="component" value="Unassembled WGS sequence"/>
</dbReference>
<keyword evidence="1 5" id="KW-0436">Ligase</keyword>